<dbReference type="EMBL" id="KV423997">
    <property type="protein sequence ID" value="KZT55290.1"/>
    <property type="molecule type" value="Genomic_DNA"/>
</dbReference>
<accession>A0A165EPS9</accession>
<dbReference type="InterPro" id="IPR032675">
    <property type="entry name" value="LRR_dom_sf"/>
</dbReference>
<dbReference type="InParanoid" id="A0A165EPS9"/>
<protein>
    <recommendedName>
        <fullName evidence="3">F-box domain-containing protein</fullName>
    </recommendedName>
</protein>
<dbReference type="Gene3D" id="3.80.10.10">
    <property type="entry name" value="Ribonuclease Inhibitor"/>
    <property type="match status" value="1"/>
</dbReference>
<name>A0A165EPS9_9BASI</name>
<gene>
    <name evidence="1" type="ORF">CALCODRAFT_355526</name>
</gene>
<dbReference type="SUPFAM" id="SSF52047">
    <property type="entry name" value="RNI-like"/>
    <property type="match status" value="1"/>
</dbReference>
<reference evidence="1 2" key="1">
    <citation type="journal article" date="2016" name="Mol. Biol. Evol.">
        <title>Comparative Genomics of Early-Diverging Mushroom-Forming Fungi Provides Insights into the Origins of Lignocellulose Decay Capabilities.</title>
        <authorList>
            <person name="Nagy L.G."/>
            <person name="Riley R."/>
            <person name="Tritt A."/>
            <person name="Adam C."/>
            <person name="Daum C."/>
            <person name="Floudas D."/>
            <person name="Sun H."/>
            <person name="Yadav J.S."/>
            <person name="Pangilinan J."/>
            <person name="Larsson K.H."/>
            <person name="Matsuura K."/>
            <person name="Barry K."/>
            <person name="Labutti K."/>
            <person name="Kuo R."/>
            <person name="Ohm R.A."/>
            <person name="Bhattacharya S.S."/>
            <person name="Shirouzu T."/>
            <person name="Yoshinaga Y."/>
            <person name="Martin F.M."/>
            <person name="Grigoriev I.V."/>
            <person name="Hibbett D.S."/>
        </authorList>
    </citation>
    <scope>NUCLEOTIDE SEQUENCE [LARGE SCALE GENOMIC DNA]</scope>
    <source>
        <strain evidence="1 2">HHB12733</strain>
    </source>
</reference>
<sequence length="262" mass="29971">MRLGKRHRHPIQIFEYELADHTALYQLLLANYAYMTVTCLHICSSRTPYRLTQGIPQLDLSLTHYPSLKNLSFEGCNSIDIFALLAAHTTIKRLTLRQCNDTRLLRLRRPREFPALQSLTLVDECLGRILDWSCCINAPRLRMLNLQAKLRSSRWPDKYVAIITEIHLEKHDQVMGPPGQHVVFRNVAESNSFDRLLGSNTRALEILHRLTHAPGLCITYALPSNLAANPEVYALDLSELKREGGPTVWRCVTPLFDQGYVL</sequence>
<evidence type="ECO:0000313" key="2">
    <source>
        <dbReference type="Proteomes" id="UP000076842"/>
    </source>
</evidence>
<keyword evidence="2" id="KW-1185">Reference proteome</keyword>
<proteinExistence type="predicted"/>
<dbReference type="Proteomes" id="UP000076842">
    <property type="component" value="Unassembled WGS sequence"/>
</dbReference>
<evidence type="ECO:0008006" key="3">
    <source>
        <dbReference type="Google" id="ProtNLM"/>
    </source>
</evidence>
<organism evidence="1 2">
    <name type="scientific">Calocera cornea HHB12733</name>
    <dbReference type="NCBI Taxonomy" id="1353952"/>
    <lineage>
        <taxon>Eukaryota</taxon>
        <taxon>Fungi</taxon>
        <taxon>Dikarya</taxon>
        <taxon>Basidiomycota</taxon>
        <taxon>Agaricomycotina</taxon>
        <taxon>Dacrymycetes</taxon>
        <taxon>Dacrymycetales</taxon>
        <taxon>Dacrymycetaceae</taxon>
        <taxon>Calocera</taxon>
    </lineage>
</organism>
<dbReference type="AlphaFoldDB" id="A0A165EPS9"/>
<evidence type="ECO:0000313" key="1">
    <source>
        <dbReference type="EMBL" id="KZT55290.1"/>
    </source>
</evidence>